<accession>A1ZQF0</accession>
<gene>
    <name evidence="2" type="ORF">M23134_08274</name>
</gene>
<comment type="caution">
    <text evidence="2">The sequence shown here is derived from an EMBL/GenBank/DDBJ whole genome shotgun (WGS) entry which is preliminary data.</text>
</comment>
<organism evidence="2 3">
    <name type="scientific">Microscilla marina ATCC 23134</name>
    <dbReference type="NCBI Taxonomy" id="313606"/>
    <lineage>
        <taxon>Bacteria</taxon>
        <taxon>Pseudomonadati</taxon>
        <taxon>Bacteroidota</taxon>
        <taxon>Cytophagia</taxon>
        <taxon>Cytophagales</taxon>
        <taxon>Microscillaceae</taxon>
        <taxon>Microscilla</taxon>
    </lineage>
</organism>
<dbReference type="eggNOG" id="COG0318">
    <property type="taxonomic scope" value="Bacteria"/>
</dbReference>
<evidence type="ECO:0000313" key="2">
    <source>
        <dbReference type="EMBL" id="EAY27322.1"/>
    </source>
</evidence>
<evidence type="ECO:0000259" key="1">
    <source>
        <dbReference type="Pfam" id="PF04443"/>
    </source>
</evidence>
<dbReference type="Proteomes" id="UP000004095">
    <property type="component" value="Unassembled WGS sequence"/>
</dbReference>
<dbReference type="Pfam" id="PF04443">
    <property type="entry name" value="LuxE"/>
    <property type="match status" value="1"/>
</dbReference>
<reference evidence="2 3" key="1">
    <citation type="submission" date="2007-01" db="EMBL/GenBank/DDBJ databases">
        <authorList>
            <person name="Haygood M."/>
            <person name="Podell S."/>
            <person name="Anderson C."/>
            <person name="Hopkinson B."/>
            <person name="Roe K."/>
            <person name="Barbeau K."/>
            <person name="Gaasterland T."/>
            <person name="Ferriera S."/>
            <person name="Johnson J."/>
            <person name="Kravitz S."/>
            <person name="Beeson K."/>
            <person name="Sutton G."/>
            <person name="Rogers Y.-H."/>
            <person name="Friedman R."/>
            <person name="Frazier M."/>
            <person name="Venter J.C."/>
        </authorList>
    </citation>
    <scope>NUCLEOTIDE SEQUENCE [LARGE SCALE GENOMIC DNA]</scope>
    <source>
        <strain evidence="2 3">ATCC 23134</strain>
    </source>
</reference>
<dbReference type="EMBL" id="AAWS01000024">
    <property type="protein sequence ID" value="EAY27322.1"/>
    <property type="molecule type" value="Genomic_DNA"/>
</dbReference>
<dbReference type="InterPro" id="IPR042099">
    <property type="entry name" value="ANL_N_sf"/>
</dbReference>
<dbReference type="GO" id="GO:0008218">
    <property type="term" value="P:bioluminescence"/>
    <property type="evidence" value="ECO:0007669"/>
    <property type="project" value="InterPro"/>
</dbReference>
<dbReference type="Gene3D" id="3.40.50.12780">
    <property type="entry name" value="N-terminal domain of ligase-like"/>
    <property type="match status" value="1"/>
</dbReference>
<name>A1ZQF0_MICM2</name>
<dbReference type="SUPFAM" id="SSF56801">
    <property type="entry name" value="Acetyl-CoA synthetase-like"/>
    <property type="match status" value="1"/>
</dbReference>
<dbReference type="AlphaFoldDB" id="A1ZQF0"/>
<dbReference type="InterPro" id="IPR007534">
    <property type="entry name" value="LuxE"/>
</dbReference>
<dbReference type="OrthoDB" id="182577at2"/>
<evidence type="ECO:0000313" key="3">
    <source>
        <dbReference type="Proteomes" id="UP000004095"/>
    </source>
</evidence>
<feature type="domain" description="Acyl-protein synthetase LuxE" evidence="1">
    <location>
        <begin position="27"/>
        <end position="329"/>
    </location>
</feature>
<proteinExistence type="predicted"/>
<protein>
    <recommendedName>
        <fullName evidence="1">Acyl-protein synthetase LuxE domain-containing protein</fullName>
    </recommendedName>
</protein>
<sequence length="332" mass="37820">MKFSESFKNNILQLQDADFEQYATELFHYQVAHNAVYKEYVGYLSVKPAQVKRLADIPFLPVELFKSHQIISGNSQAIIQKTFESSATTMQTTSKHHVLDLDFYRKVSQQLFEQKYGALTDFHVLALLPSYLERNNSSLVYMVQHFIEQSQSPESDFFLHNTQMLVDKLKHLQANSQRKILLIGVTFALLDLAEAHTVDLSEVILMETGGMKGRRKEMLRSEVHKALKERFGVAAVHSEYGMTELLSQAYSSGHEEFDMPTTMRILLRDVNDPLYINNNLRYGAINIIDLANVDSCAFIATQDLGKVTGERTFQVLGRLDNSDIRGCNLLVV</sequence>
<dbReference type="RefSeq" id="WP_002699649.1">
    <property type="nucleotide sequence ID" value="NZ_AAWS01000024.1"/>
</dbReference>
<dbReference type="GO" id="GO:0047474">
    <property type="term" value="F:long-chain fatty acid--protein ligase activity"/>
    <property type="evidence" value="ECO:0007669"/>
    <property type="project" value="InterPro"/>
</dbReference>
<keyword evidence="3" id="KW-1185">Reference proteome</keyword>